<dbReference type="RefSeq" id="XP_069204531.1">
    <property type="nucleotide sequence ID" value="XM_069341018.1"/>
</dbReference>
<evidence type="ECO:0008006" key="6">
    <source>
        <dbReference type="Google" id="ProtNLM"/>
    </source>
</evidence>
<comment type="subcellular location">
    <subcellularLocation>
        <location evidence="1">Nucleus</location>
    </subcellularLocation>
</comment>
<name>A0ABR3PQ49_9PEZI</name>
<gene>
    <name evidence="4" type="ORF">AAFC00_001786</name>
</gene>
<feature type="compositionally biased region" description="Polar residues" evidence="3">
    <location>
        <begin position="61"/>
        <end position="72"/>
    </location>
</feature>
<feature type="region of interest" description="Disordered" evidence="3">
    <location>
        <begin position="251"/>
        <end position="327"/>
    </location>
</feature>
<keyword evidence="2" id="KW-0539">Nucleus</keyword>
<sequence>MKKSFAARRIPRKIGRDDDDDAVGAPPTPSDSTIASDIQPAPVQPSSAVKRPANKSRRSTALRTSFAPSSNEEAGDISTPSLHRKLAHARVALQRNVEPSPAVASDRPRTYSKDYLNELKQSTPSTPKDSSFRAVQDLDQSSALEIRDPSQALSNYQPPTIIPTHAEILEKKLRRARMAKEPDFMALDGDSAQEDNDEDDLDENVTRDQLGRLILKPKEKYAETRLTRDDEDLLEGFDDFTTDGKLAFSKAAEKDAAKSRKAEMAAMIADAERDNAQDSTDDDDSEAERNAAFEIAQTRHGTYATKDDQDQDTARPQTPPRIAPLSSLETVVERLRKRLEEMEMQHKAKAQEMQRLVAEKSSIGEQEVRVQAALKETGEKYAQLRQEVQLRREDQNGNAMQVDNGQVPVATGQIEGGQPATASGAEL</sequence>
<reference evidence="4 5" key="1">
    <citation type="submission" date="2024-07" db="EMBL/GenBank/DDBJ databases">
        <title>Draft sequence of the Neodothiora populina.</title>
        <authorList>
            <person name="Drown D.D."/>
            <person name="Schuette U.S."/>
            <person name="Buechlein A.B."/>
            <person name="Rusch D.R."/>
            <person name="Winton L.W."/>
            <person name="Adams G.A."/>
        </authorList>
    </citation>
    <scope>NUCLEOTIDE SEQUENCE [LARGE SCALE GENOMIC DNA]</scope>
    <source>
        <strain evidence="4 5">CPC 39397</strain>
    </source>
</reference>
<protein>
    <recommendedName>
        <fullName evidence="6">Spindle pole body-associated protein cut12 domain-containing protein</fullName>
    </recommendedName>
</protein>
<evidence type="ECO:0000313" key="5">
    <source>
        <dbReference type="Proteomes" id="UP001562354"/>
    </source>
</evidence>
<dbReference type="Pfam" id="PF15458">
    <property type="entry name" value="NTR2"/>
    <property type="match status" value="1"/>
</dbReference>
<feature type="compositionally biased region" description="Acidic residues" evidence="3">
    <location>
        <begin position="191"/>
        <end position="203"/>
    </location>
</feature>
<dbReference type="InterPro" id="IPR028211">
    <property type="entry name" value="Ntr2"/>
</dbReference>
<dbReference type="GeneID" id="95975489"/>
<proteinExistence type="predicted"/>
<organism evidence="4 5">
    <name type="scientific">Neodothiora populina</name>
    <dbReference type="NCBI Taxonomy" id="2781224"/>
    <lineage>
        <taxon>Eukaryota</taxon>
        <taxon>Fungi</taxon>
        <taxon>Dikarya</taxon>
        <taxon>Ascomycota</taxon>
        <taxon>Pezizomycotina</taxon>
        <taxon>Dothideomycetes</taxon>
        <taxon>Dothideomycetidae</taxon>
        <taxon>Dothideales</taxon>
        <taxon>Dothioraceae</taxon>
        <taxon>Neodothiora</taxon>
    </lineage>
</organism>
<feature type="region of interest" description="Disordered" evidence="3">
    <location>
        <begin position="1"/>
        <end position="159"/>
    </location>
</feature>
<feature type="compositionally biased region" description="Basic residues" evidence="3">
    <location>
        <begin position="1"/>
        <end position="13"/>
    </location>
</feature>
<dbReference type="PANTHER" id="PTHR12214:SF0">
    <property type="entry name" value="LD29489P"/>
    <property type="match status" value="1"/>
</dbReference>
<dbReference type="Proteomes" id="UP001562354">
    <property type="component" value="Unassembled WGS sequence"/>
</dbReference>
<comment type="caution">
    <text evidence="4">The sequence shown here is derived from an EMBL/GenBank/DDBJ whole genome shotgun (WGS) entry which is preliminary data.</text>
</comment>
<dbReference type="EMBL" id="JBFMKM010000001">
    <property type="protein sequence ID" value="KAL1311682.1"/>
    <property type="molecule type" value="Genomic_DNA"/>
</dbReference>
<dbReference type="InterPro" id="IPR012890">
    <property type="entry name" value="GCFC2-like"/>
</dbReference>
<feature type="region of interest" description="Disordered" evidence="3">
    <location>
        <begin position="184"/>
        <end position="205"/>
    </location>
</feature>
<feature type="compositionally biased region" description="Basic and acidic residues" evidence="3">
    <location>
        <begin position="106"/>
        <end position="117"/>
    </location>
</feature>
<evidence type="ECO:0000256" key="1">
    <source>
        <dbReference type="ARBA" id="ARBA00004123"/>
    </source>
</evidence>
<accession>A0ABR3PQ49</accession>
<dbReference type="PANTHER" id="PTHR12214">
    <property type="entry name" value="GC-RICH SEQUENCE DNA-BINDING FACTOR"/>
    <property type="match status" value="1"/>
</dbReference>
<feature type="compositionally biased region" description="Basic and acidic residues" evidence="3">
    <location>
        <begin position="251"/>
        <end position="263"/>
    </location>
</feature>
<feature type="compositionally biased region" description="Polar residues" evidence="3">
    <location>
        <begin position="119"/>
        <end position="129"/>
    </location>
</feature>
<evidence type="ECO:0000256" key="2">
    <source>
        <dbReference type="ARBA" id="ARBA00023242"/>
    </source>
</evidence>
<evidence type="ECO:0000313" key="4">
    <source>
        <dbReference type="EMBL" id="KAL1311682.1"/>
    </source>
</evidence>
<keyword evidence="5" id="KW-1185">Reference proteome</keyword>
<evidence type="ECO:0000256" key="3">
    <source>
        <dbReference type="SAM" id="MobiDB-lite"/>
    </source>
</evidence>